<keyword evidence="1" id="KW-0175">Coiled coil</keyword>
<dbReference type="AlphaFoldDB" id="I0GS20"/>
<dbReference type="GO" id="GO:0003690">
    <property type="term" value="F:double-stranded DNA binding"/>
    <property type="evidence" value="ECO:0007669"/>
    <property type="project" value="InterPro"/>
</dbReference>
<dbReference type="KEGG" id="sri:SELR_18490"/>
<dbReference type="HOGENOM" id="CLU_109237_0_0_9"/>
<gene>
    <name evidence="2" type="ordered locus">SELR_18490</name>
</gene>
<dbReference type="SUPFAM" id="SSF161266">
    <property type="entry name" value="Gam-like"/>
    <property type="match status" value="1"/>
</dbReference>
<evidence type="ECO:0000313" key="2">
    <source>
        <dbReference type="EMBL" id="BAL83557.1"/>
    </source>
</evidence>
<dbReference type="eggNOG" id="ENOG50309T9">
    <property type="taxonomic scope" value="Bacteria"/>
</dbReference>
<dbReference type="InterPro" id="IPR009951">
    <property type="entry name" value="Host-nuc_inhib_Gam"/>
</dbReference>
<reference evidence="2 3" key="1">
    <citation type="submission" date="2011-10" db="EMBL/GenBank/DDBJ databases">
        <title>Whole genome sequence of Selenomonas ruminantium subsp. lactilytica TAM6421.</title>
        <authorList>
            <person name="Oguchi A."/>
            <person name="Ankai A."/>
            <person name="Kaneko J."/>
            <person name="Yamada-Narita S."/>
            <person name="Fukui S."/>
            <person name="Takahashi M."/>
            <person name="Onodera T."/>
            <person name="Kojima S."/>
            <person name="Fushimi T."/>
            <person name="Abe N."/>
            <person name="Kamio Y."/>
            <person name="Yamazaki S."/>
            <person name="Fujita N."/>
        </authorList>
    </citation>
    <scope>NUCLEOTIDE SEQUENCE [LARGE SCALE GENOMIC DNA]</scope>
    <source>
        <strain evidence="3">NBRC 103574 / TAM6421</strain>
    </source>
</reference>
<dbReference type="OrthoDB" id="1908548at2"/>
<dbReference type="RefSeq" id="WP_014424988.1">
    <property type="nucleotide sequence ID" value="NC_017068.1"/>
</dbReference>
<sequence length="176" mass="19751">MENISQEEKFTVDDTACAEWTLEKIAEKNKKIAEVESDYEKMVEKYQKWRDASIESLKSDILHLESLLRPWAEEQLSHGKAKSINLPSGKVGFKSASQEWKFDGEKADAKNKGLLDFAKSSMPEYVKVKKEETVAWAELKKALIVTDNGKVVTADGEIVEGMTVTIGAPTFYTKTA</sequence>
<protein>
    <submittedName>
        <fullName evidence="2">Putative phage protein</fullName>
    </submittedName>
</protein>
<accession>I0GS20</accession>
<organism evidence="2 3">
    <name type="scientific">Selenomonas ruminantium subsp. lactilytica (strain NBRC 103574 / TAM6421)</name>
    <dbReference type="NCBI Taxonomy" id="927704"/>
    <lineage>
        <taxon>Bacteria</taxon>
        <taxon>Bacillati</taxon>
        <taxon>Bacillota</taxon>
        <taxon>Negativicutes</taxon>
        <taxon>Selenomonadales</taxon>
        <taxon>Selenomonadaceae</taxon>
        <taxon>Selenomonas</taxon>
    </lineage>
</organism>
<dbReference type="Pfam" id="PF07352">
    <property type="entry name" value="Phage_Mu_Gam"/>
    <property type="match status" value="1"/>
</dbReference>
<dbReference type="GO" id="GO:0042262">
    <property type="term" value="P:DNA protection"/>
    <property type="evidence" value="ECO:0007669"/>
    <property type="project" value="InterPro"/>
</dbReference>
<dbReference type="PATRIC" id="fig|927704.6.peg.1924"/>
<evidence type="ECO:0000256" key="1">
    <source>
        <dbReference type="SAM" id="Coils"/>
    </source>
</evidence>
<feature type="coiled-coil region" evidence="1">
    <location>
        <begin position="25"/>
        <end position="52"/>
    </location>
</feature>
<name>I0GS20_SELRL</name>
<dbReference type="Proteomes" id="UP000007887">
    <property type="component" value="Chromosome"/>
</dbReference>
<proteinExistence type="predicted"/>
<dbReference type="EMBL" id="AP012292">
    <property type="protein sequence ID" value="BAL83557.1"/>
    <property type="molecule type" value="Genomic_DNA"/>
</dbReference>
<evidence type="ECO:0000313" key="3">
    <source>
        <dbReference type="Proteomes" id="UP000007887"/>
    </source>
</evidence>